<accession>A0A0P8BXI4</accession>
<name>A0A0P8BXI4_9CYAN</name>
<organism evidence="2 3">
    <name type="scientific">Phormidesmis priestleyi Ana</name>
    <dbReference type="NCBI Taxonomy" id="1666911"/>
    <lineage>
        <taxon>Bacteria</taxon>
        <taxon>Bacillati</taxon>
        <taxon>Cyanobacteriota</taxon>
        <taxon>Cyanophyceae</taxon>
        <taxon>Leptolyngbyales</taxon>
        <taxon>Leptolyngbyaceae</taxon>
        <taxon>Phormidesmis</taxon>
    </lineage>
</organism>
<reference evidence="2 3" key="1">
    <citation type="submission" date="2015-09" db="EMBL/GenBank/DDBJ databases">
        <title>Identification and resolution of microdiversity through metagenomic sequencing of parallel consortia.</title>
        <authorList>
            <person name="Nelson W.C."/>
            <person name="Romine M.F."/>
            <person name="Lindemann S.R."/>
        </authorList>
    </citation>
    <scope>NUCLEOTIDE SEQUENCE [LARGE SCALE GENOMIC DNA]</scope>
    <source>
        <strain evidence="2">Ana</strain>
    </source>
</reference>
<comment type="caution">
    <text evidence="2">The sequence shown here is derived from an EMBL/GenBank/DDBJ whole genome shotgun (WGS) entry which is preliminary data.</text>
</comment>
<dbReference type="InterPro" id="IPR025979">
    <property type="entry name" value="ChrR-like_cupin_dom"/>
</dbReference>
<dbReference type="SUPFAM" id="SSF51182">
    <property type="entry name" value="RmlC-like cupins"/>
    <property type="match status" value="1"/>
</dbReference>
<dbReference type="AlphaFoldDB" id="A0A0P8BXI4"/>
<dbReference type="PATRIC" id="fig|1666911.3.peg.2109"/>
<protein>
    <submittedName>
        <fullName evidence="2">ChrR Cupin-like domain</fullName>
    </submittedName>
</protein>
<sequence>MSSRNTAEIPTAEIPEPGDAIALNELNSGAINSTIIDLADLTTSPERYDFFTFRPNLKKLILAGSEDAEHISILWYTVADGSVGLHSHHMTEAVFTIEGTQTDAKGTYPTGSLYFNPPGSGHAISDSSGFFILAYASPPDFANTDSLKAYTPVHIDTADSDLEHTYPFVEAQKAVNIYDLPLDPAGGICSTLIKSTSPESYEYTGNYLLVLRGRCNIDGAIYNENTLVVATTVEPKSYKLSAIEGQPCLSLGLSLAISQGL</sequence>
<dbReference type="EMBL" id="LJZR01000029">
    <property type="protein sequence ID" value="KPQ33646.1"/>
    <property type="molecule type" value="Genomic_DNA"/>
</dbReference>
<gene>
    <name evidence="2" type="ORF">HLUCCA11_18080</name>
</gene>
<dbReference type="Gene3D" id="2.60.120.10">
    <property type="entry name" value="Jelly Rolls"/>
    <property type="match status" value="1"/>
</dbReference>
<dbReference type="InterPro" id="IPR011051">
    <property type="entry name" value="RmlC_Cupin_sf"/>
</dbReference>
<evidence type="ECO:0000313" key="3">
    <source>
        <dbReference type="Proteomes" id="UP000050465"/>
    </source>
</evidence>
<dbReference type="Proteomes" id="UP000050465">
    <property type="component" value="Unassembled WGS sequence"/>
</dbReference>
<dbReference type="InterPro" id="IPR014710">
    <property type="entry name" value="RmlC-like_jellyroll"/>
</dbReference>
<proteinExistence type="predicted"/>
<feature type="domain" description="ChrR-like cupin" evidence="1">
    <location>
        <begin position="43"/>
        <end position="128"/>
    </location>
</feature>
<dbReference type="STRING" id="1666911.HLUCCA11_18080"/>
<dbReference type="Pfam" id="PF12973">
    <property type="entry name" value="Cupin_7"/>
    <property type="match status" value="1"/>
</dbReference>
<evidence type="ECO:0000313" key="2">
    <source>
        <dbReference type="EMBL" id="KPQ33646.1"/>
    </source>
</evidence>
<evidence type="ECO:0000259" key="1">
    <source>
        <dbReference type="Pfam" id="PF12973"/>
    </source>
</evidence>